<sequence>MGTVIAIDDSYNQSVYTIKLDGTKITVTVTSVASVVRKWLNSTLFLRRKHVQMNQLVVGLGVQWTPGGYNAPANTLQLCIGRRCLIFQLSQAEFVPQRLRTFLQDPDHRFVGFWNHSDRRKLMSSEHGLEMRNYPLDLRMYGERLCGENLARASVKKIVKKCLGYEVEQSREISMSDWSQKDLNKDQVVYACVDAYCAFLMGKNLRAWKM</sequence>
<dbReference type="Pfam" id="PF01612">
    <property type="entry name" value="DNA_pol_A_exo1"/>
    <property type="match status" value="1"/>
</dbReference>
<dbReference type="GeneID" id="105851827"/>
<feature type="domain" description="3'-5' exonuclease" evidence="3">
    <location>
        <begin position="84"/>
        <end position="205"/>
    </location>
</feature>
<dbReference type="InterPro" id="IPR051132">
    <property type="entry name" value="3-5_Exonuclease_domain"/>
</dbReference>
<dbReference type="RefSeq" id="XP_012569525.1">
    <property type="nucleotide sequence ID" value="XM_012714071.2"/>
</dbReference>
<dbReference type="GO" id="GO:0003676">
    <property type="term" value="F:nucleic acid binding"/>
    <property type="evidence" value="ECO:0007669"/>
    <property type="project" value="InterPro"/>
</dbReference>
<reference evidence="4" key="1">
    <citation type="journal article" date="2013" name="Nat. Biotechnol.">
        <title>Draft genome sequence of chickpea (Cicer arietinum) provides a resource for trait improvement.</title>
        <authorList>
            <person name="Varshney R.K."/>
            <person name="Song C."/>
            <person name="Saxena R.K."/>
            <person name="Azam S."/>
            <person name="Yu S."/>
            <person name="Sharpe A.G."/>
            <person name="Cannon S."/>
            <person name="Baek J."/>
            <person name="Rosen B.D."/>
            <person name="Tar'an B."/>
            <person name="Millan T."/>
            <person name="Zhang X."/>
            <person name="Ramsay L.D."/>
            <person name="Iwata A."/>
            <person name="Wang Y."/>
            <person name="Nelson W."/>
            <person name="Farmer A.D."/>
            <person name="Gaur P.M."/>
            <person name="Soderlund C."/>
            <person name="Penmetsa R.V."/>
            <person name="Xu C."/>
            <person name="Bharti A.K."/>
            <person name="He W."/>
            <person name="Winter P."/>
            <person name="Zhao S."/>
            <person name="Hane J.K."/>
            <person name="Carrasquilla-Garcia N."/>
            <person name="Condie J.A."/>
            <person name="Upadhyaya H.D."/>
            <person name="Luo M.C."/>
            <person name="Thudi M."/>
            <person name="Gowda C.L."/>
            <person name="Singh N.P."/>
            <person name="Lichtenzveig J."/>
            <person name="Gali K.K."/>
            <person name="Rubio J."/>
            <person name="Nadarajan N."/>
            <person name="Dolezel J."/>
            <person name="Bansal K.C."/>
            <person name="Xu X."/>
            <person name="Edwards D."/>
            <person name="Zhang G."/>
            <person name="Kahl G."/>
            <person name="Gil J."/>
            <person name="Singh K.B."/>
            <person name="Datta S.K."/>
            <person name="Jackson S.A."/>
            <person name="Wang J."/>
            <person name="Cook D.R."/>
        </authorList>
    </citation>
    <scope>NUCLEOTIDE SEQUENCE [LARGE SCALE GENOMIC DNA]</scope>
    <source>
        <strain evidence="4">cv. CDC Frontier</strain>
    </source>
</reference>
<dbReference type="STRING" id="3827.A0A1S3E1A4"/>
<evidence type="ECO:0000256" key="1">
    <source>
        <dbReference type="ARBA" id="ARBA00022722"/>
    </source>
</evidence>
<gene>
    <name evidence="5" type="primary">LOC105851827</name>
</gene>
<keyword evidence="2" id="KW-0378">Hydrolase</keyword>
<dbReference type="GO" id="GO:0005634">
    <property type="term" value="C:nucleus"/>
    <property type="evidence" value="ECO:0007669"/>
    <property type="project" value="TreeGrafter"/>
</dbReference>
<accession>A0A1S3E1A4</accession>
<keyword evidence="1" id="KW-0540">Nuclease</keyword>
<dbReference type="KEGG" id="cam:105851827"/>
<organism evidence="4 5">
    <name type="scientific">Cicer arietinum</name>
    <name type="common">Chickpea</name>
    <name type="synonym">Garbanzo</name>
    <dbReference type="NCBI Taxonomy" id="3827"/>
    <lineage>
        <taxon>Eukaryota</taxon>
        <taxon>Viridiplantae</taxon>
        <taxon>Streptophyta</taxon>
        <taxon>Embryophyta</taxon>
        <taxon>Tracheophyta</taxon>
        <taxon>Spermatophyta</taxon>
        <taxon>Magnoliopsida</taxon>
        <taxon>eudicotyledons</taxon>
        <taxon>Gunneridae</taxon>
        <taxon>Pentapetalae</taxon>
        <taxon>rosids</taxon>
        <taxon>fabids</taxon>
        <taxon>Fabales</taxon>
        <taxon>Fabaceae</taxon>
        <taxon>Papilionoideae</taxon>
        <taxon>50 kb inversion clade</taxon>
        <taxon>NPAAA clade</taxon>
        <taxon>Hologalegina</taxon>
        <taxon>IRL clade</taxon>
        <taxon>Cicereae</taxon>
        <taxon>Cicer</taxon>
    </lineage>
</organism>
<dbReference type="Proteomes" id="UP000087171">
    <property type="component" value="Chromosome Ca1"/>
</dbReference>
<dbReference type="GO" id="GO:0005737">
    <property type="term" value="C:cytoplasm"/>
    <property type="evidence" value="ECO:0007669"/>
    <property type="project" value="TreeGrafter"/>
</dbReference>
<dbReference type="AlphaFoldDB" id="A0A1S3E1A4"/>
<dbReference type="PANTHER" id="PTHR13620">
    <property type="entry name" value="3-5 EXONUCLEASE"/>
    <property type="match status" value="1"/>
</dbReference>
<dbReference type="SUPFAM" id="SSF53098">
    <property type="entry name" value="Ribonuclease H-like"/>
    <property type="match status" value="1"/>
</dbReference>
<name>A0A1S3E1A4_CICAR</name>
<evidence type="ECO:0000313" key="5">
    <source>
        <dbReference type="RefSeq" id="XP_012569525.1"/>
    </source>
</evidence>
<dbReference type="InterPro" id="IPR036397">
    <property type="entry name" value="RNaseH_sf"/>
</dbReference>
<dbReference type="OrthoDB" id="10261556at2759"/>
<protein>
    <submittedName>
        <fullName evidence="5">Uncharacterized protein LOC105851827</fullName>
    </submittedName>
</protein>
<dbReference type="InterPro" id="IPR002562">
    <property type="entry name" value="3'-5'_exonuclease_dom"/>
</dbReference>
<dbReference type="GO" id="GO:0008408">
    <property type="term" value="F:3'-5' exonuclease activity"/>
    <property type="evidence" value="ECO:0007669"/>
    <property type="project" value="InterPro"/>
</dbReference>
<dbReference type="GO" id="GO:0006139">
    <property type="term" value="P:nucleobase-containing compound metabolic process"/>
    <property type="evidence" value="ECO:0007669"/>
    <property type="project" value="InterPro"/>
</dbReference>
<reference evidence="5" key="2">
    <citation type="submission" date="2025-08" db="UniProtKB">
        <authorList>
            <consortium name="RefSeq"/>
        </authorList>
    </citation>
    <scope>IDENTIFICATION</scope>
    <source>
        <tissue evidence="5">Etiolated seedlings</tissue>
    </source>
</reference>
<dbReference type="CDD" id="cd06141">
    <property type="entry name" value="WRN_exo"/>
    <property type="match status" value="1"/>
</dbReference>
<dbReference type="Gene3D" id="3.30.420.10">
    <property type="entry name" value="Ribonuclease H-like superfamily/Ribonuclease H"/>
    <property type="match status" value="1"/>
</dbReference>
<keyword evidence="4" id="KW-1185">Reference proteome</keyword>
<evidence type="ECO:0000256" key="2">
    <source>
        <dbReference type="ARBA" id="ARBA00022801"/>
    </source>
</evidence>
<proteinExistence type="predicted"/>
<dbReference type="PANTHER" id="PTHR13620:SF59">
    <property type="entry name" value="POLYNUCLEOTIDYL TRANSFERASE, RIBONUCLEASE H-LIKE SUPERFAMILY PROTEIN"/>
    <property type="match status" value="1"/>
</dbReference>
<dbReference type="InterPro" id="IPR012337">
    <property type="entry name" value="RNaseH-like_sf"/>
</dbReference>
<evidence type="ECO:0000313" key="4">
    <source>
        <dbReference type="Proteomes" id="UP000087171"/>
    </source>
</evidence>
<evidence type="ECO:0000259" key="3">
    <source>
        <dbReference type="Pfam" id="PF01612"/>
    </source>
</evidence>